<evidence type="ECO:0000256" key="2">
    <source>
        <dbReference type="ARBA" id="ARBA00022942"/>
    </source>
</evidence>
<evidence type="ECO:0000256" key="1">
    <source>
        <dbReference type="ARBA" id="ARBA00022490"/>
    </source>
</evidence>
<dbReference type="InterPro" id="IPR029055">
    <property type="entry name" value="Ntn_hydrolases_N"/>
</dbReference>
<dbReference type="HAMAP" id="MF_00289_B">
    <property type="entry name" value="Proteasome_A_B"/>
    <property type="match status" value="1"/>
</dbReference>
<dbReference type="InterPro" id="IPR022296">
    <property type="entry name" value="Proteasome_asu_bac"/>
</dbReference>
<comment type="subcellular location">
    <subcellularLocation>
        <location evidence="3">Cytoplasm</location>
    </subcellularLocation>
</comment>
<keyword evidence="1 3" id="KW-0963">Cytoplasm</keyword>
<evidence type="ECO:0000256" key="5">
    <source>
        <dbReference type="SAM" id="MobiDB-lite"/>
    </source>
</evidence>
<comment type="subunit">
    <text evidence="3">The 20S proteasome core is composed of 14 alpha and 14 beta subunits that assemble into four stacked heptameric rings, resulting in a barrel-shaped structure. The two inner rings, each composed of seven catalytic beta subunits, are sandwiched by two outer rings, each composed of seven alpha subunits. The catalytic chamber with the active sites is on the inside of the barrel. Has a gated structure, the ends of the cylinder being occluded by the N-termini of the alpha-subunits. Is capped by the proteasome-associated ATPase, ARC.</text>
</comment>
<comment type="caution">
    <text evidence="6">The sequence shown here is derived from an EMBL/GenBank/DDBJ whole genome shotgun (WGS) entry which is preliminary data.</text>
</comment>
<dbReference type="CDD" id="cd01906">
    <property type="entry name" value="proteasome_protease_HslV"/>
    <property type="match status" value="1"/>
</dbReference>
<feature type="region of interest" description="Disordered" evidence="5">
    <location>
        <begin position="228"/>
        <end position="251"/>
    </location>
</feature>
<dbReference type="RefSeq" id="WP_258348417.1">
    <property type="nucleotide sequence ID" value="NZ_BAAAYK010000038.1"/>
</dbReference>
<organism evidence="6 7">
    <name type="scientific">Saccharopolyspora gregorii</name>
    <dbReference type="NCBI Taxonomy" id="33914"/>
    <lineage>
        <taxon>Bacteria</taxon>
        <taxon>Bacillati</taxon>
        <taxon>Actinomycetota</taxon>
        <taxon>Actinomycetes</taxon>
        <taxon>Pseudonocardiales</taxon>
        <taxon>Pseudonocardiaceae</taxon>
        <taxon>Saccharopolyspora</taxon>
    </lineage>
</organism>
<reference evidence="7" key="1">
    <citation type="journal article" date="2019" name="Int. J. Syst. Evol. Microbiol.">
        <title>The Global Catalogue of Microorganisms (GCM) 10K type strain sequencing project: providing services to taxonomists for standard genome sequencing and annotation.</title>
        <authorList>
            <consortium name="The Broad Institute Genomics Platform"/>
            <consortium name="The Broad Institute Genome Sequencing Center for Infectious Disease"/>
            <person name="Wu L."/>
            <person name="Ma J."/>
        </authorList>
    </citation>
    <scope>NUCLEOTIDE SEQUENCE [LARGE SCALE GENOMIC DNA]</scope>
    <source>
        <strain evidence="7">JCM 9687</strain>
    </source>
</reference>
<evidence type="ECO:0000256" key="4">
    <source>
        <dbReference type="PROSITE-ProRule" id="PRU00808"/>
    </source>
</evidence>
<comment type="function">
    <text evidence="3">Component of the proteasome core, a large protease complex with broad specificity involved in protein degradation.</text>
</comment>
<dbReference type="InterPro" id="IPR001353">
    <property type="entry name" value="Proteasome_sua/b"/>
</dbReference>
<accession>A0ABP6RPD1</accession>
<dbReference type="GO" id="GO:0000502">
    <property type="term" value="C:proteasome complex"/>
    <property type="evidence" value="ECO:0007669"/>
    <property type="project" value="UniProtKB-KW"/>
</dbReference>
<keyword evidence="7" id="KW-1185">Reference proteome</keyword>
<dbReference type="NCBIfam" id="TIGR03691">
    <property type="entry name" value="20S_bact_alpha"/>
    <property type="match status" value="1"/>
</dbReference>
<evidence type="ECO:0000313" key="6">
    <source>
        <dbReference type="EMBL" id="GAA3356925.1"/>
    </source>
</evidence>
<proteinExistence type="inferred from homology"/>
<name>A0ABP6RPD1_9PSEU</name>
<dbReference type="EMBL" id="BAAAYK010000038">
    <property type="protein sequence ID" value="GAA3356925.1"/>
    <property type="molecule type" value="Genomic_DNA"/>
</dbReference>
<evidence type="ECO:0000256" key="3">
    <source>
        <dbReference type="HAMAP-Rule" id="MF_00289"/>
    </source>
</evidence>
<dbReference type="PROSITE" id="PS51475">
    <property type="entry name" value="PROTEASOME_ALPHA_2"/>
    <property type="match status" value="1"/>
</dbReference>
<dbReference type="PANTHER" id="PTHR11599">
    <property type="entry name" value="PROTEASOME SUBUNIT ALPHA/BETA"/>
    <property type="match status" value="1"/>
</dbReference>
<dbReference type="SUPFAM" id="SSF56235">
    <property type="entry name" value="N-terminal nucleophile aminohydrolases (Ntn hydrolases)"/>
    <property type="match status" value="1"/>
</dbReference>
<dbReference type="Gene3D" id="3.60.20.10">
    <property type="entry name" value="Glutamine Phosphoribosylpyrophosphate, subunit 1, domain 1"/>
    <property type="match status" value="1"/>
</dbReference>
<evidence type="ECO:0000313" key="7">
    <source>
        <dbReference type="Proteomes" id="UP001500483"/>
    </source>
</evidence>
<dbReference type="InterPro" id="IPR050115">
    <property type="entry name" value="Proteasome_alpha"/>
</dbReference>
<comment type="similarity">
    <text evidence="3 4">Belongs to the peptidase T1A family.</text>
</comment>
<sequence length="251" mass="27299">MTMPFYTSPEQLMRERSELARKGIARGRSVVVLKYAGGVLFVAENPSTTLHKVSEIYDRLGFAAVGRYSEFESLRVAGVRIADFRGYSYDRRDVTGRSLANTYAQHLGAIFTEQIKPFEVEICVAEVGQTAETDQLYRLTYDGSIVDEPQFVVMGGQADTINSTMKDSFEDGMELGPAVELSVKALAASGESTRELGAKQLEVAVLERSRPHRTFRRIAGAALEALLPKPAAESESSEESADGGNGSGNGE</sequence>
<gene>
    <name evidence="3 6" type="primary">prcA</name>
    <name evidence="6" type="ORF">GCM10020366_22870</name>
</gene>
<keyword evidence="2 3" id="KW-0647">Proteasome</keyword>
<comment type="activity regulation">
    <text evidence="3">The formation of the proteasomal ATPase ARC-20S proteasome complex, likely via the docking of the C-termini of ARC into the intersubunit pockets in the alpha-rings, may trigger opening of the gate for substrate entry. Interconversion between the open-gate and close-gate conformations leads to a dynamic regulation of the 20S proteasome proteolysis activity.</text>
</comment>
<protein>
    <recommendedName>
        <fullName evidence="3">Proteasome subunit alpha</fullName>
    </recommendedName>
    <alternativeName>
        <fullName evidence="3">20S proteasome alpha subunit</fullName>
    </alternativeName>
    <alternativeName>
        <fullName evidence="3">Proteasome core protein PrcA</fullName>
    </alternativeName>
</protein>
<dbReference type="Pfam" id="PF00227">
    <property type="entry name" value="Proteasome"/>
    <property type="match status" value="1"/>
</dbReference>
<dbReference type="Proteomes" id="UP001500483">
    <property type="component" value="Unassembled WGS sequence"/>
</dbReference>
<comment type="pathway">
    <text evidence="3">Protein degradation; proteasomal Pup-dependent pathway.</text>
</comment>
<dbReference type="InterPro" id="IPR023332">
    <property type="entry name" value="Proteasome_alpha-type"/>
</dbReference>